<proteinExistence type="predicted"/>
<feature type="region of interest" description="Disordered" evidence="1">
    <location>
        <begin position="365"/>
        <end position="389"/>
    </location>
</feature>
<protein>
    <recommendedName>
        <fullName evidence="2">PDZ domain-containing protein</fullName>
    </recommendedName>
</protein>
<feature type="region of interest" description="Disordered" evidence="1">
    <location>
        <begin position="208"/>
        <end position="331"/>
    </location>
</feature>
<dbReference type="GO" id="GO:0005912">
    <property type="term" value="C:adherens junction"/>
    <property type="evidence" value="ECO:0007669"/>
    <property type="project" value="TreeGrafter"/>
</dbReference>
<dbReference type="AlphaFoldDB" id="A0A9Q1DW65"/>
<dbReference type="Gene3D" id="2.30.42.10">
    <property type="match status" value="2"/>
</dbReference>
<feature type="compositionally biased region" description="Basic and acidic residues" evidence="1">
    <location>
        <begin position="380"/>
        <end position="389"/>
    </location>
</feature>
<name>A0A9Q1DW65_CONCO</name>
<sequence length="389" mass="42563">MSARRLNVLFGTSRACSPARAVYSPSIRLAERARFGPESGKRRFRVWRLRWRRLRGRERGLSHALPEQTDAQERVRPEGPHAKMSHITVSKLTKTVEISGAGGQGPLGIHVVPYCSSLSGRSLGLHIRGVEENSRSKREGIFQDDECIVKINDTELIDKSLAQSQDVFRQAMRSPVVRLEVLPVYNKERYERGLIGQLFNAEGAKAPAPLRVRPAEPPTRAAEQPIRTPEPPTRAAEQPIRVAELPTRAAEQPIRTPELHTRAAEQPIRVAEPAVRAGEPQAPHPYPEGRASVTPPPSAGLPARAANDSPLPRGSPALSPLVGFANRKGGKRLKIDLKKGSEGLGFTVVTRDSSVHGPGPILVKNILPAEPPQRWPPAVRRPDPGGERG</sequence>
<evidence type="ECO:0000313" key="4">
    <source>
        <dbReference type="Proteomes" id="UP001152803"/>
    </source>
</evidence>
<evidence type="ECO:0000313" key="3">
    <source>
        <dbReference type="EMBL" id="KAJ8282965.1"/>
    </source>
</evidence>
<dbReference type="GO" id="GO:0035091">
    <property type="term" value="F:phosphatidylinositol binding"/>
    <property type="evidence" value="ECO:0007669"/>
    <property type="project" value="TreeGrafter"/>
</dbReference>
<dbReference type="InterPro" id="IPR036034">
    <property type="entry name" value="PDZ_sf"/>
</dbReference>
<keyword evidence="4" id="KW-1185">Reference proteome</keyword>
<dbReference type="InterPro" id="IPR052213">
    <property type="entry name" value="PAR3"/>
</dbReference>
<dbReference type="SUPFAM" id="SSF50156">
    <property type="entry name" value="PDZ domain-like"/>
    <property type="match status" value="2"/>
</dbReference>
<feature type="domain" description="PDZ" evidence="2">
    <location>
        <begin position="105"/>
        <end position="185"/>
    </location>
</feature>
<evidence type="ECO:0000259" key="2">
    <source>
        <dbReference type="SMART" id="SM00228"/>
    </source>
</evidence>
<dbReference type="OrthoDB" id="6264899at2759"/>
<dbReference type="GO" id="GO:0005938">
    <property type="term" value="C:cell cortex"/>
    <property type="evidence" value="ECO:0007669"/>
    <property type="project" value="TreeGrafter"/>
</dbReference>
<dbReference type="GO" id="GO:0016324">
    <property type="term" value="C:apical plasma membrane"/>
    <property type="evidence" value="ECO:0007669"/>
    <property type="project" value="TreeGrafter"/>
</dbReference>
<evidence type="ECO:0000256" key="1">
    <source>
        <dbReference type="SAM" id="MobiDB-lite"/>
    </source>
</evidence>
<comment type="caution">
    <text evidence="3">The sequence shown here is derived from an EMBL/GenBank/DDBJ whole genome shotgun (WGS) entry which is preliminary data.</text>
</comment>
<accession>A0A9Q1DW65</accession>
<dbReference type="GO" id="GO:0000226">
    <property type="term" value="P:microtubule cytoskeleton organization"/>
    <property type="evidence" value="ECO:0007669"/>
    <property type="project" value="TreeGrafter"/>
</dbReference>
<dbReference type="GO" id="GO:0051660">
    <property type="term" value="P:establishment of centrosome localization"/>
    <property type="evidence" value="ECO:0007669"/>
    <property type="project" value="TreeGrafter"/>
</dbReference>
<dbReference type="GO" id="GO:0043296">
    <property type="term" value="C:apical junction complex"/>
    <property type="evidence" value="ECO:0007669"/>
    <property type="project" value="TreeGrafter"/>
</dbReference>
<dbReference type="CDD" id="cd06691">
    <property type="entry name" value="PDZ1_Par3-like"/>
    <property type="match status" value="1"/>
</dbReference>
<dbReference type="GO" id="GO:0007155">
    <property type="term" value="P:cell adhesion"/>
    <property type="evidence" value="ECO:0007669"/>
    <property type="project" value="TreeGrafter"/>
</dbReference>
<organism evidence="3 4">
    <name type="scientific">Conger conger</name>
    <name type="common">Conger eel</name>
    <name type="synonym">Muraena conger</name>
    <dbReference type="NCBI Taxonomy" id="82655"/>
    <lineage>
        <taxon>Eukaryota</taxon>
        <taxon>Metazoa</taxon>
        <taxon>Chordata</taxon>
        <taxon>Craniata</taxon>
        <taxon>Vertebrata</taxon>
        <taxon>Euteleostomi</taxon>
        <taxon>Actinopterygii</taxon>
        <taxon>Neopterygii</taxon>
        <taxon>Teleostei</taxon>
        <taxon>Anguilliformes</taxon>
        <taxon>Congridae</taxon>
        <taxon>Conger</taxon>
    </lineage>
</organism>
<dbReference type="PANTHER" id="PTHR16484">
    <property type="entry name" value="PARTITIONING DEFECTIVE 3 RELATED"/>
    <property type="match status" value="1"/>
</dbReference>
<gene>
    <name evidence="3" type="ORF">COCON_G00054840</name>
</gene>
<reference evidence="3" key="1">
    <citation type="journal article" date="2023" name="Science">
        <title>Genome structures resolve the early diversification of teleost fishes.</title>
        <authorList>
            <person name="Parey E."/>
            <person name="Louis A."/>
            <person name="Montfort J."/>
            <person name="Bouchez O."/>
            <person name="Roques C."/>
            <person name="Iampietro C."/>
            <person name="Lluch J."/>
            <person name="Castinel A."/>
            <person name="Donnadieu C."/>
            <person name="Desvignes T."/>
            <person name="Floi Bucao C."/>
            <person name="Jouanno E."/>
            <person name="Wen M."/>
            <person name="Mejri S."/>
            <person name="Dirks R."/>
            <person name="Jansen H."/>
            <person name="Henkel C."/>
            <person name="Chen W.J."/>
            <person name="Zahm M."/>
            <person name="Cabau C."/>
            <person name="Klopp C."/>
            <person name="Thompson A.W."/>
            <person name="Robinson-Rechavi M."/>
            <person name="Braasch I."/>
            <person name="Lecointre G."/>
            <person name="Bobe J."/>
            <person name="Postlethwait J.H."/>
            <person name="Berthelot C."/>
            <person name="Roest Crollius H."/>
            <person name="Guiguen Y."/>
        </authorList>
    </citation>
    <scope>NUCLEOTIDE SEQUENCE</scope>
    <source>
        <strain evidence="3">Concon-B</strain>
    </source>
</reference>
<dbReference type="GO" id="GO:0030010">
    <property type="term" value="P:establishment of cell polarity"/>
    <property type="evidence" value="ECO:0007669"/>
    <property type="project" value="TreeGrafter"/>
</dbReference>
<dbReference type="PANTHER" id="PTHR16484:SF4">
    <property type="entry name" value="PARTITIONING DEFECTIVE 3 HOMOLOG B"/>
    <property type="match status" value="1"/>
</dbReference>
<dbReference type="SMART" id="SM00228">
    <property type="entry name" value="PDZ"/>
    <property type="match status" value="1"/>
</dbReference>
<dbReference type="EMBL" id="JAFJMO010000003">
    <property type="protein sequence ID" value="KAJ8282965.1"/>
    <property type="molecule type" value="Genomic_DNA"/>
</dbReference>
<dbReference type="GO" id="GO:0045197">
    <property type="term" value="P:establishment or maintenance of epithelial cell apical/basal polarity"/>
    <property type="evidence" value="ECO:0007669"/>
    <property type="project" value="TreeGrafter"/>
</dbReference>
<dbReference type="GO" id="GO:0008104">
    <property type="term" value="P:intracellular protein localization"/>
    <property type="evidence" value="ECO:0007669"/>
    <property type="project" value="TreeGrafter"/>
</dbReference>
<dbReference type="Proteomes" id="UP001152803">
    <property type="component" value="Unassembled WGS sequence"/>
</dbReference>
<dbReference type="InterPro" id="IPR001478">
    <property type="entry name" value="PDZ"/>
</dbReference>